<organism evidence="2 3">
    <name type="scientific">Nocardia macrotermitis</name>
    <dbReference type="NCBI Taxonomy" id="2585198"/>
    <lineage>
        <taxon>Bacteria</taxon>
        <taxon>Bacillati</taxon>
        <taxon>Actinomycetota</taxon>
        <taxon>Actinomycetes</taxon>
        <taxon>Mycobacteriales</taxon>
        <taxon>Nocardiaceae</taxon>
        <taxon>Nocardia</taxon>
    </lineage>
</organism>
<evidence type="ECO:0000313" key="2">
    <source>
        <dbReference type="EMBL" id="MQY22037.1"/>
    </source>
</evidence>
<name>A0A7K0D8I8_9NOCA</name>
<comment type="caution">
    <text evidence="2">The sequence shown here is derived from an EMBL/GenBank/DDBJ whole genome shotgun (WGS) entry which is preliminary data.</text>
</comment>
<feature type="transmembrane region" description="Helical" evidence="1">
    <location>
        <begin position="104"/>
        <end position="126"/>
    </location>
</feature>
<dbReference type="Pfam" id="PF13560">
    <property type="entry name" value="HTH_31"/>
    <property type="match status" value="1"/>
</dbReference>
<dbReference type="EMBL" id="WEGK01000012">
    <property type="protein sequence ID" value="MQY22037.1"/>
    <property type="molecule type" value="Genomic_DNA"/>
</dbReference>
<dbReference type="RefSeq" id="WP_194290001.1">
    <property type="nucleotide sequence ID" value="NZ_WEGK01000012.1"/>
</dbReference>
<accession>A0A7K0D8I8</accession>
<evidence type="ECO:0000313" key="3">
    <source>
        <dbReference type="Proteomes" id="UP000438448"/>
    </source>
</evidence>
<dbReference type="Proteomes" id="UP000438448">
    <property type="component" value="Unassembled WGS sequence"/>
</dbReference>
<keyword evidence="1" id="KW-0472">Membrane</keyword>
<dbReference type="AlphaFoldDB" id="A0A7K0D8I8"/>
<proteinExistence type="predicted"/>
<keyword evidence="1" id="KW-1133">Transmembrane helix</keyword>
<reference evidence="2 3" key="1">
    <citation type="submission" date="2019-10" db="EMBL/GenBank/DDBJ databases">
        <title>Nocardia macrotermitis sp. nov. and Nocardia aurantia sp. nov., isolated from the gut of fungus growing-termite Macrotermes natalensis.</title>
        <authorList>
            <person name="Benndorf R."/>
            <person name="Schwitalla J."/>
            <person name="Martin K."/>
            <person name="De Beer W."/>
            <person name="Kaster A.-K."/>
            <person name="Vollmers J."/>
            <person name="Poulsen M."/>
            <person name="Beemelmanns C."/>
        </authorList>
    </citation>
    <scope>NUCLEOTIDE SEQUENCE [LARGE SCALE GENOMIC DNA]</scope>
    <source>
        <strain evidence="2 3">RB20</strain>
    </source>
</reference>
<keyword evidence="3" id="KW-1185">Reference proteome</keyword>
<sequence>MVAWKVFSRWRTSTTPADPLTTRAGRQLITELGRLKQNSGLSFTQLSDEIPYARATVARYVRGDGAFPPRQAVHDIAQACGADPAPLLELWDTATTATPPHRRYLLAGGGAVAAFAVALLVVAFTFGDTSKTPSPTSGCRPYKATLQVYTVGTMCWTDNKNVHVKGELIAQADARQATAQLCVAWRDRPNPGCTRVVDLAQAQPGHTQPYDLTVDLPPGHGAWVHACMDYIYCSSWS</sequence>
<protein>
    <recommendedName>
        <fullName evidence="4">HTH cro/C1-type domain-containing protein</fullName>
    </recommendedName>
</protein>
<keyword evidence="1" id="KW-0812">Transmembrane</keyword>
<gene>
    <name evidence="2" type="ORF">NRB20_51500</name>
</gene>
<evidence type="ECO:0000256" key="1">
    <source>
        <dbReference type="SAM" id="Phobius"/>
    </source>
</evidence>
<evidence type="ECO:0008006" key="4">
    <source>
        <dbReference type="Google" id="ProtNLM"/>
    </source>
</evidence>